<keyword evidence="4" id="KW-0245">EGF-like domain</keyword>
<evidence type="ECO:0000256" key="6">
    <source>
        <dbReference type="SAM" id="Phobius"/>
    </source>
</evidence>
<reference evidence="9" key="1">
    <citation type="submission" date="2013-12" db="EMBL/GenBank/DDBJ databases">
        <title>The Genome Sequence of Aphanomyces invadans NJM9701.</title>
        <authorList>
            <consortium name="The Broad Institute Genomics Platform"/>
            <person name="Russ C."/>
            <person name="Tyler B."/>
            <person name="van West P."/>
            <person name="Dieguez-Uribeondo J."/>
            <person name="Young S.K."/>
            <person name="Zeng Q."/>
            <person name="Gargeya S."/>
            <person name="Fitzgerald M."/>
            <person name="Abouelleil A."/>
            <person name="Alvarado L."/>
            <person name="Chapman S.B."/>
            <person name="Gainer-Dewar J."/>
            <person name="Goldberg J."/>
            <person name="Griggs A."/>
            <person name="Gujja S."/>
            <person name="Hansen M."/>
            <person name="Howarth C."/>
            <person name="Imamovic A."/>
            <person name="Ireland A."/>
            <person name="Larimer J."/>
            <person name="McCowan C."/>
            <person name="Murphy C."/>
            <person name="Pearson M."/>
            <person name="Poon T.W."/>
            <person name="Priest M."/>
            <person name="Roberts A."/>
            <person name="Saif S."/>
            <person name="Shea T."/>
            <person name="Sykes S."/>
            <person name="Wortman J."/>
            <person name="Nusbaum C."/>
            <person name="Birren B."/>
        </authorList>
    </citation>
    <scope>NUCLEOTIDE SEQUENCE [LARGE SCALE GENOMIC DNA]</scope>
    <source>
        <strain evidence="9">NJM9701</strain>
    </source>
</reference>
<dbReference type="OrthoDB" id="6130531at2759"/>
<comment type="caution">
    <text evidence="4">Lacks conserved residue(s) required for the propagation of feature annotation.</text>
</comment>
<evidence type="ECO:0000256" key="4">
    <source>
        <dbReference type="PROSITE-ProRule" id="PRU00076"/>
    </source>
</evidence>
<organism evidence="9">
    <name type="scientific">Aphanomyces invadans</name>
    <dbReference type="NCBI Taxonomy" id="157072"/>
    <lineage>
        <taxon>Eukaryota</taxon>
        <taxon>Sar</taxon>
        <taxon>Stramenopiles</taxon>
        <taxon>Oomycota</taxon>
        <taxon>Saprolegniomycetes</taxon>
        <taxon>Saprolegniales</taxon>
        <taxon>Verrucalvaceae</taxon>
        <taxon>Aphanomyces</taxon>
    </lineage>
</organism>
<gene>
    <name evidence="9" type="ORF">H310_11015</name>
</gene>
<feature type="compositionally biased region" description="Polar residues" evidence="5">
    <location>
        <begin position="360"/>
        <end position="392"/>
    </location>
</feature>
<dbReference type="PANTHER" id="PTHR32102">
    <property type="entry name" value="DUF1084 DOMAIN-CONTAINING PROTEIN-RELATED"/>
    <property type="match status" value="1"/>
</dbReference>
<feature type="region of interest" description="Disordered" evidence="5">
    <location>
        <begin position="2453"/>
        <end position="2482"/>
    </location>
</feature>
<sequence>MTTSGPPLLRGSALRATLIAAVTVLSATSADIDPLAIAQAIANDARSGSLVQPHKPPTKSSSDPYQANDMCSWSSCDQNVNQFLSNPDSSWGFTPCQSCAGPGQKCENATVCNDDMYLGFDTPQVARSFPPGHPRMQIACALNTQSKKCINAVYQFCCLPGSPGCANTVAPTCTAGGCAQFVQRGSAPPGSVVAPCPFANTSATCDHPSCKDSWWTQEITANFLSGKNNCRGPYCSKAQLVRACQLVTPPPPRTTAFPTTTAFAPTTQAPTTEAPSRRRLAAAATDVDTIRQRIQECADGVCKPSGDAVRSDEVCGKQTWEKLNQCPDQPCVDKLVANANVCVSWGNFVSCADEKCFGSNSSTSSDGNQTVSDNGNQTVSYNGNQTVGYNGNQTGGSPGSGSYSGSGSSSSGGNQGEDFATIMKKLGDCVENVCTAEAVNATADTTCGASEFANLMACTEPRCLDSVAKSPKCESFKAFVMCAGTKCFNDNNGGGGGGSQGVPDANSCPVQLASYCTAHPEDESCALPCPFNCYLQPNCPCQDNACTAAAAAPFCVREDGVCAQFKSALAKAEFSHGAFNPTQEWQRQQVAQYLVAPTPYDPSNDTALRDLWQQCNQVWPNLADNIASCLNTSIQYCNRVGWDQACSPDEGSMGVSVCGDGFVTFGESCDDGNKVDGDGCSSTCQPEDPTRFACLEQGKACIACTRPWVQYGSNGQPLTGQFCTNDRLVVDNVTIPSPIYYPSCSSINNIQDAIDCDIYANTFCANLTVQGTSDPACQPYVNLTRKYTVPTVAQSCEYQIKNIEIGAQAISSAKIAILTCKFQDPYGLLSPEDATPIFKFKNPYTSLPKTWKDKITANATVSAIMNTIYGSRNDMFYSLKDLRLTDFFQYAFPEFYMKDGQIPFNQPQLARLTYYMPNKTIPTDAPIDPYGGNPNCWNYGGDGSTDLIPLPPTSEPTKWAMKAILMKFRYDGVAWNDWSKKEFAKFNAWEIDGGSDYQDATLHFGVLLSTSNRDGDGKIQENVQRMCSDWSIPWQDQATSPRCTTIEQAIVDGRAFIKFDQQLVPLTTRTLSVNKAKFANAAAKVVDLASSIDQAKSWEDLVGNTVKVAIEASSEAFTDPVSLFWKLVVKGKQTKFLKNVPNYCKHNYYNDTSYWTVNPLWKADPCCNWEMRQYLCCAPQDIPNGEIDVVVSTADSEISTYCPGVGAQVRDVVQSTMKALQRAGTCSADLDSSTGYDSWKTMSTVSETCRNKIQKAGSVDCKKDSDCTACSQSTCQRDRGAKEGSGKCTVPWDDMEGCTLECYQKSMDSELLRYLYDQWDLSVTATADEKKAKFTEMMSEPTCSGPQAWQQDIGYNGWIWKMNTTCQSDHICDDWDYQYYLQNVANQQSSNGYWGSWLNFRNNDTCAQYNGTMTCTSQRPDGGCYDWGYQCTFDHVRGPCKDVNMCYQQCQAPYTESGCASLNGTWFKDPNNPYSYGQCCPPDAYFNVSGTNSMCSYAPPNSPNSWSVNDETCCRAAKGVWWTQVDYNGNSNGQCCFGKLRPYADYQTGKTMYQCQQDFWGWDNSECYEQCNALQQSCTQCKLDSASCQGMVHNSANKTACLSYKTCNQGQYYQEEECQRHVGDEPFCAQCWGSWCYKQGSPATCTLYAWGTESCESAGGVWDWSDYRCHVNGTQANLDDPWSCFTPGPSVCPDPTNNSRAYGPGEVVPKYSFRDNQCEAGCYIPGATESDCTSDTYSSIRWKPLYGNGTGACAIETWQISADDCADKFSGVYVKSTIAYNGGQFNTKDKCDQGICQGGLGWDGWSRQQCEETPKYQCSQQCEQCVTWNWPYYAQDGGGCFSSNATYCQDLGYSDVPCSVSQFASKVSCDANAETSWVACSDYNRTQCANSSDPYISKMTCQWGWGQCKTQEACEAQGECNDWDSMRQECSDDGWTYGDQCYAYWTEDVFDSTTNSSVSQWKNAYCTSCQYIDGVCVVQRPLEGCKNNMWHSLGCRVDGIHNETACYDFDPDAGWLTKAKTKEECLGLLRCDEPGYYGQNNKNAEECAKCGGTGKPYFTWWGGVWSRPYVQDLKWMANGTQLISVNQWKPAIADYKVQEQLALPMVRKLANAKKTQTLLSYNAFTSSLDVIACACGGSPRANASKCFDQISGSVEGITDAFCDSSTPVAAGCSKAIVQKNCSTSGRRRLADGAPAAGDDKLAITTTYYSAGPFANAYEPFCSATDRMQRNPLAVRNTKGVVVGQLMGDGKGLSATSSFSSISVCLEMSLDIRVVDKRFPVYDVAVLVDGTFTPLYLTSFVSLNAQSMCFLAKQNGIYFPITRLALASTALNAITCANSCKAENSICVYSGVTNTTSCMCNCGYSGETCEIGCINQCSSQGTCTNNVCTCQKGFTGADCSEYDCPVANGKKCSGNGVCNSNATCTCSINFKGDDCSQPKVTQTKTIVLPKGLTPAATGTARPTGKEAQPSTTTAKPATFAPAPPLTPAPPLPTIASTCAASKCKADFDTCMATFDSCACLPGQLLCIQSSCSSEFDLIVNQCKGLVAQAVSCVLECSPKPYPVKGDTSSNTVMAVVASIALKGVTAAQFSTAVQDKFKQAIASSIAGVTADKISITKVTDVPDARRRLEQAAITADGRAKVLHGVRQLAGTHLEIEFSIFVSSPEALKTTTASMQAQSGTGSSSSSLATALVSAGVIADASAIQVKSVKTSVTVVAPTTTAAPTTTPAPTPKPADTTTVIAAAAGGGAAAVILLICVFRYWCKKRSDKAA</sequence>
<dbReference type="Gene3D" id="2.10.25.10">
    <property type="entry name" value="Laminin"/>
    <property type="match status" value="1"/>
</dbReference>
<evidence type="ECO:0000313" key="9">
    <source>
        <dbReference type="EMBL" id="ETV95577.1"/>
    </source>
</evidence>
<evidence type="ECO:0000256" key="2">
    <source>
        <dbReference type="ARBA" id="ARBA00022737"/>
    </source>
</evidence>
<dbReference type="PANTHER" id="PTHR32102:SF17">
    <property type="entry name" value="THH1_TOM1_TOM3 DOMAIN-CONTAINING PROTEIN"/>
    <property type="match status" value="1"/>
</dbReference>
<evidence type="ECO:0000256" key="1">
    <source>
        <dbReference type="ARBA" id="ARBA00022729"/>
    </source>
</evidence>
<dbReference type="SMART" id="SM00181">
    <property type="entry name" value="EGF"/>
    <property type="match status" value="3"/>
</dbReference>
<feature type="chain" id="PRO_5001534528" description="EGF-like domain-containing protein" evidence="7">
    <location>
        <begin position="30"/>
        <end position="2769"/>
    </location>
</feature>
<proteinExistence type="predicted"/>
<feature type="domain" description="EGF-like" evidence="8">
    <location>
        <begin position="2331"/>
        <end position="2369"/>
    </location>
</feature>
<keyword evidence="3 4" id="KW-1015">Disulfide bond</keyword>
<feature type="signal peptide" evidence="7">
    <location>
        <begin position="1"/>
        <end position="29"/>
    </location>
</feature>
<dbReference type="GeneID" id="20088065"/>
<dbReference type="InterPro" id="IPR011936">
    <property type="entry name" value="Myxo_disulph_rpt"/>
</dbReference>
<protein>
    <recommendedName>
        <fullName evidence="8">EGF-like domain-containing protein</fullName>
    </recommendedName>
</protein>
<dbReference type="RefSeq" id="XP_008875770.1">
    <property type="nucleotide sequence ID" value="XM_008877548.1"/>
</dbReference>
<feature type="compositionally biased region" description="Gly residues" evidence="5">
    <location>
        <begin position="393"/>
        <end position="404"/>
    </location>
</feature>
<dbReference type="eggNOG" id="KOG1225">
    <property type="taxonomic scope" value="Eukaryota"/>
</dbReference>
<accession>A0A024TQF2</accession>
<dbReference type="EMBL" id="KI913980">
    <property type="protein sequence ID" value="ETV95577.1"/>
    <property type="molecule type" value="Genomic_DNA"/>
</dbReference>
<dbReference type="VEuPathDB" id="FungiDB:H310_11015"/>
<keyword evidence="1 7" id="KW-0732">Signal</keyword>
<dbReference type="Pfam" id="PF23106">
    <property type="entry name" value="EGF_Teneurin"/>
    <property type="match status" value="1"/>
</dbReference>
<feature type="region of interest" description="Disordered" evidence="5">
    <location>
        <begin position="360"/>
        <end position="414"/>
    </location>
</feature>
<evidence type="ECO:0000256" key="3">
    <source>
        <dbReference type="ARBA" id="ARBA00023157"/>
    </source>
</evidence>
<dbReference type="PROSITE" id="PS50026">
    <property type="entry name" value="EGF_3"/>
    <property type="match status" value="1"/>
</dbReference>
<feature type="transmembrane region" description="Helical" evidence="6">
    <location>
        <begin position="2738"/>
        <end position="2761"/>
    </location>
</feature>
<dbReference type="PROSITE" id="PS00022">
    <property type="entry name" value="EGF_1"/>
    <property type="match status" value="2"/>
</dbReference>
<dbReference type="GO" id="GO:0006935">
    <property type="term" value="P:chemotaxis"/>
    <property type="evidence" value="ECO:0007669"/>
    <property type="project" value="TreeGrafter"/>
</dbReference>
<dbReference type="NCBIfam" id="TIGR02232">
    <property type="entry name" value="myxo_disulf_rpt"/>
    <property type="match status" value="1"/>
</dbReference>
<name>A0A024TQF2_9STRA</name>
<feature type="compositionally biased region" description="Low complexity" evidence="5">
    <location>
        <begin position="2468"/>
        <end position="2479"/>
    </location>
</feature>
<keyword evidence="6" id="KW-1133">Transmembrane helix</keyword>
<evidence type="ECO:0000259" key="8">
    <source>
        <dbReference type="PROSITE" id="PS50026"/>
    </source>
</evidence>
<dbReference type="STRING" id="157072.A0A024TQF2"/>
<evidence type="ECO:0000256" key="7">
    <source>
        <dbReference type="SAM" id="SignalP"/>
    </source>
</evidence>
<evidence type="ECO:0000256" key="5">
    <source>
        <dbReference type="SAM" id="MobiDB-lite"/>
    </source>
</evidence>
<keyword evidence="6" id="KW-0472">Membrane</keyword>
<keyword evidence="2" id="KW-0677">Repeat</keyword>
<feature type="disulfide bond" evidence="4">
    <location>
        <begin position="2359"/>
        <end position="2368"/>
    </location>
</feature>
<keyword evidence="6" id="KW-0812">Transmembrane</keyword>
<dbReference type="InterPro" id="IPR000742">
    <property type="entry name" value="EGF"/>
</dbReference>